<protein>
    <submittedName>
        <fullName evidence="1">Uncharacterized protein</fullName>
    </submittedName>
</protein>
<sequence>MVVECNIDVLIPKRADCNTYLNEIYWGERNQHQIDTYQRECHERLRMINFPQELHGCCDRTCSDIRHR</sequence>
<reference evidence="1" key="1">
    <citation type="journal article" date="2013" name="BMC Genomics">
        <title>Unscrambling butterfly oogenesis.</title>
        <authorList>
            <person name="Carter J.M."/>
            <person name="Baker S.C."/>
            <person name="Pink R."/>
            <person name="Carter D.R."/>
            <person name="Collins A."/>
            <person name="Tomlin J."/>
            <person name="Gibbs M."/>
            <person name="Breuker C.J."/>
        </authorList>
    </citation>
    <scope>NUCLEOTIDE SEQUENCE</scope>
    <source>
        <tissue evidence="1">Ovary</tissue>
    </source>
</reference>
<dbReference type="AlphaFoldDB" id="S4PYK0"/>
<dbReference type="EMBL" id="GAIX01003153">
    <property type="protein sequence ID" value="JAA89407.1"/>
    <property type="molecule type" value="Transcribed_RNA"/>
</dbReference>
<accession>S4PYK0</accession>
<evidence type="ECO:0000313" key="1">
    <source>
        <dbReference type="EMBL" id="JAA89407.1"/>
    </source>
</evidence>
<reference evidence="1" key="2">
    <citation type="submission" date="2013-05" db="EMBL/GenBank/DDBJ databases">
        <authorList>
            <person name="Carter J.-M."/>
            <person name="Baker S.C."/>
            <person name="Pink R."/>
            <person name="Carter D.R.F."/>
            <person name="Collins A."/>
            <person name="Tomlin J."/>
            <person name="Gibbs M."/>
            <person name="Breuker C.J."/>
        </authorList>
    </citation>
    <scope>NUCLEOTIDE SEQUENCE</scope>
    <source>
        <tissue evidence="1">Ovary</tissue>
    </source>
</reference>
<organism evidence="1">
    <name type="scientific">Pararge aegeria</name>
    <name type="common">speckled wood butterfly</name>
    <dbReference type="NCBI Taxonomy" id="116150"/>
    <lineage>
        <taxon>Eukaryota</taxon>
        <taxon>Metazoa</taxon>
        <taxon>Ecdysozoa</taxon>
        <taxon>Arthropoda</taxon>
        <taxon>Hexapoda</taxon>
        <taxon>Insecta</taxon>
        <taxon>Pterygota</taxon>
        <taxon>Neoptera</taxon>
        <taxon>Endopterygota</taxon>
        <taxon>Lepidoptera</taxon>
        <taxon>Glossata</taxon>
        <taxon>Ditrysia</taxon>
        <taxon>Papilionoidea</taxon>
        <taxon>Nymphalidae</taxon>
        <taxon>Satyrinae</taxon>
        <taxon>Satyrini</taxon>
        <taxon>Parargina</taxon>
        <taxon>Pararge</taxon>
    </lineage>
</organism>
<proteinExistence type="predicted"/>
<feature type="non-terminal residue" evidence="1">
    <location>
        <position position="68"/>
    </location>
</feature>
<name>S4PYK0_9NEOP</name>